<reference evidence="1" key="1">
    <citation type="submission" date="2023-07" db="EMBL/GenBank/DDBJ databases">
        <authorList>
            <consortium name="AG Swart"/>
            <person name="Singh M."/>
            <person name="Singh A."/>
            <person name="Seah K."/>
            <person name="Emmerich C."/>
        </authorList>
    </citation>
    <scope>NUCLEOTIDE SEQUENCE</scope>
    <source>
        <strain evidence="1">DP1</strain>
    </source>
</reference>
<keyword evidence="2" id="KW-1185">Reference proteome</keyword>
<dbReference type="EMBL" id="CAMPGE010004279">
    <property type="protein sequence ID" value="CAI2363129.1"/>
    <property type="molecule type" value="Genomic_DNA"/>
</dbReference>
<proteinExistence type="predicted"/>
<gene>
    <name evidence="1" type="ORF">ECRASSUSDP1_LOCUS4459</name>
</gene>
<name>A0AAD1UA83_EUPCR</name>
<sequence>MGCQATVLLFFFKNFYKILELVKLCKITRLKRKHTSLSADFLEFYNWLPPSVRSKSSLIVWVICTNLHFEISKSGIFFSSTKSIRNMKNKHLESLRVIQKFTSFITENAGRIFLNLLVAFIKLKRVLLLRILKFLKMLHDNFMIKIYEICYVFVTNSQRCEI</sequence>
<dbReference type="AlphaFoldDB" id="A0AAD1UA83"/>
<dbReference type="Proteomes" id="UP001295684">
    <property type="component" value="Unassembled WGS sequence"/>
</dbReference>
<evidence type="ECO:0000313" key="2">
    <source>
        <dbReference type="Proteomes" id="UP001295684"/>
    </source>
</evidence>
<comment type="caution">
    <text evidence="1">The sequence shown here is derived from an EMBL/GenBank/DDBJ whole genome shotgun (WGS) entry which is preliminary data.</text>
</comment>
<evidence type="ECO:0000313" key="1">
    <source>
        <dbReference type="EMBL" id="CAI2363129.1"/>
    </source>
</evidence>
<accession>A0AAD1UA83</accession>
<organism evidence="1 2">
    <name type="scientific">Euplotes crassus</name>
    <dbReference type="NCBI Taxonomy" id="5936"/>
    <lineage>
        <taxon>Eukaryota</taxon>
        <taxon>Sar</taxon>
        <taxon>Alveolata</taxon>
        <taxon>Ciliophora</taxon>
        <taxon>Intramacronucleata</taxon>
        <taxon>Spirotrichea</taxon>
        <taxon>Hypotrichia</taxon>
        <taxon>Euplotida</taxon>
        <taxon>Euplotidae</taxon>
        <taxon>Moneuplotes</taxon>
    </lineage>
</organism>
<protein>
    <submittedName>
        <fullName evidence="1">Uncharacterized protein</fullName>
    </submittedName>
</protein>